<dbReference type="GeneID" id="3253547"/>
<keyword evidence="1" id="KW-0732">Signal</keyword>
<protein>
    <submittedName>
        <fullName evidence="2">Expressed protein</fullName>
    </submittedName>
</protein>
<dbReference type="PaxDb" id="214684-Q5KPJ9"/>
<reference evidence="2 3" key="1">
    <citation type="journal article" date="2005" name="Science">
        <title>The genome of the basidiomycetous yeast and human pathogen Cryptococcus neoformans.</title>
        <authorList>
            <person name="Loftus B.J."/>
            <person name="Fung E."/>
            <person name="Roncaglia P."/>
            <person name="Rowley D."/>
            <person name="Amedeo P."/>
            <person name="Bruno D."/>
            <person name="Vamathevan J."/>
            <person name="Miranda M."/>
            <person name="Anderson I.J."/>
            <person name="Fraser J.A."/>
            <person name="Allen J.E."/>
            <person name="Bosdet I.E."/>
            <person name="Brent M.R."/>
            <person name="Chiu R."/>
            <person name="Doering T.L."/>
            <person name="Donlin M.J."/>
            <person name="D'Souza C.A."/>
            <person name="Fox D.S."/>
            <person name="Grinberg V."/>
            <person name="Fu J."/>
            <person name="Fukushima M."/>
            <person name="Haas B.J."/>
            <person name="Huang J.C."/>
            <person name="Janbon G."/>
            <person name="Jones S.J."/>
            <person name="Koo H.L."/>
            <person name="Krzywinski M.I."/>
            <person name="Kwon-Chung J.K."/>
            <person name="Lengeler K.B."/>
            <person name="Maiti R."/>
            <person name="Marra M.A."/>
            <person name="Marra R.E."/>
            <person name="Mathewson C.A."/>
            <person name="Mitchell T.G."/>
            <person name="Pertea M."/>
            <person name="Riggs F.R."/>
            <person name="Salzberg S.L."/>
            <person name="Schein J.E."/>
            <person name="Shvartsbeyn A."/>
            <person name="Shin H."/>
            <person name="Shumway M."/>
            <person name="Specht C.A."/>
            <person name="Suh B.B."/>
            <person name="Tenney A."/>
            <person name="Utterback T.R."/>
            <person name="Wickes B.L."/>
            <person name="Wortman J.R."/>
            <person name="Wye N.H."/>
            <person name="Kronstad J.W."/>
            <person name="Lodge J.K."/>
            <person name="Heitman J."/>
            <person name="Davis R.W."/>
            <person name="Fraser C.M."/>
            <person name="Hyman R.W."/>
        </authorList>
    </citation>
    <scope>NUCLEOTIDE SEQUENCE [LARGE SCALE GENOMIC DNA]</scope>
    <source>
        <strain evidence="3">JEC21 / ATCC MYA-565</strain>
    </source>
</reference>
<dbReference type="KEGG" id="cne:CNA02530"/>
<dbReference type="VEuPathDB" id="FungiDB:CNA02530"/>
<feature type="chain" id="PRO_5006744964" evidence="1">
    <location>
        <begin position="24"/>
        <end position="167"/>
    </location>
</feature>
<gene>
    <name evidence="2" type="ordered locus">CNA02530</name>
</gene>
<dbReference type="Proteomes" id="UP000002149">
    <property type="component" value="Chromosome 1"/>
</dbReference>
<keyword evidence="3" id="KW-1185">Reference proteome</keyword>
<dbReference type="HOGENOM" id="CLU_2670992_0_0_1"/>
<dbReference type="OrthoDB" id="2563623at2759"/>
<dbReference type="InParanoid" id="Q5KPJ9"/>
<sequence length="167" mass="18490">MLLLAFVFCSFITFTFLLPGVFGSPTPDTIFLLKESSFTSLGCSKFFTPTSILHQVPSPGACFSRCSPTEVAAYTQIQYGVLCSCGDKEMLQELDVMDPCTGNNWYLYSNKEVDENEVIELEVEGTRELEGFDSAFSRKGRTSEASIPTAKLGMLTFGKQDRSKILK</sequence>
<evidence type="ECO:0000313" key="3">
    <source>
        <dbReference type="Proteomes" id="UP000002149"/>
    </source>
</evidence>
<evidence type="ECO:0000256" key="1">
    <source>
        <dbReference type="SAM" id="SignalP"/>
    </source>
</evidence>
<dbReference type="EMBL" id="AE017341">
    <property type="protein sequence ID" value="AAW40820.2"/>
    <property type="molecule type" value="Genomic_DNA"/>
</dbReference>
<accession>Q5KPJ9</accession>
<evidence type="ECO:0000313" key="2">
    <source>
        <dbReference type="EMBL" id="AAW40820.2"/>
    </source>
</evidence>
<dbReference type="AlphaFoldDB" id="Q5KPJ9"/>
<name>Q5KPJ9_CRYD1</name>
<organism evidence="2 3">
    <name type="scientific">Cryptococcus deneoformans (strain JEC21 / ATCC MYA-565)</name>
    <name type="common">Cryptococcus neoformans var. neoformans serotype D</name>
    <dbReference type="NCBI Taxonomy" id="214684"/>
    <lineage>
        <taxon>Eukaryota</taxon>
        <taxon>Fungi</taxon>
        <taxon>Dikarya</taxon>
        <taxon>Basidiomycota</taxon>
        <taxon>Agaricomycotina</taxon>
        <taxon>Tremellomycetes</taxon>
        <taxon>Tremellales</taxon>
        <taxon>Cryptococcaceae</taxon>
        <taxon>Cryptococcus</taxon>
        <taxon>Cryptococcus neoformans species complex</taxon>
    </lineage>
</organism>
<feature type="signal peptide" evidence="1">
    <location>
        <begin position="1"/>
        <end position="23"/>
    </location>
</feature>
<proteinExistence type="predicted"/>
<dbReference type="RefSeq" id="XP_024511862.1">
    <property type="nucleotide sequence ID" value="XM_024656203.1"/>
</dbReference>